<evidence type="ECO:0000313" key="3">
    <source>
        <dbReference type="Proteomes" id="UP000053573"/>
    </source>
</evidence>
<protein>
    <submittedName>
        <fullName evidence="2">Uncharacterized protein</fullName>
    </submittedName>
</protein>
<proteinExistence type="predicted"/>
<dbReference type="EMBL" id="LDEV01000777">
    <property type="protein sequence ID" value="KLJ12622.1"/>
    <property type="molecule type" value="Genomic_DNA"/>
</dbReference>
<feature type="region of interest" description="Disordered" evidence="1">
    <location>
        <begin position="87"/>
        <end position="111"/>
    </location>
</feature>
<reference evidence="3" key="1">
    <citation type="journal article" date="2015" name="PLoS Genet.">
        <title>The dynamic genome and transcriptome of the human fungal pathogen Blastomyces and close relative Emmonsia.</title>
        <authorList>
            <person name="Munoz J.F."/>
            <person name="Gauthier G.M."/>
            <person name="Desjardins C.A."/>
            <person name="Gallo J.E."/>
            <person name="Holder J."/>
            <person name="Sullivan T.D."/>
            <person name="Marty A.J."/>
            <person name="Carmen J.C."/>
            <person name="Chen Z."/>
            <person name="Ding L."/>
            <person name="Gujja S."/>
            <person name="Magrini V."/>
            <person name="Misas E."/>
            <person name="Mitreva M."/>
            <person name="Priest M."/>
            <person name="Saif S."/>
            <person name="Whiston E.A."/>
            <person name="Young S."/>
            <person name="Zeng Q."/>
            <person name="Goldman W.E."/>
            <person name="Mardis E.R."/>
            <person name="Taylor J.W."/>
            <person name="McEwen J.G."/>
            <person name="Clay O.K."/>
            <person name="Klein B.S."/>
            <person name="Cuomo C.A."/>
        </authorList>
    </citation>
    <scope>NUCLEOTIDE SEQUENCE [LARGE SCALE GENOMIC DNA]</scope>
    <source>
        <strain evidence="3">UAMH 139</strain>
    </source>
</reference>
<dbReference type="AlphaFoldDB" id="A0A0H1BNN2"/>
<gene>
    <name evidence="2" type="ORF">EMPG_12352</name>
</gene>
<keyword evidence="3" id="KW-1185">Reference proteome</keyword>
<evidence type="ECO:0000256" key="1">
    <source>
        <dbReference type="SAM" id="MobiDB-lite"/>
    </source>
</evidence>
<dbReference type="Proteomes" id="UP000053573">
    <property type="component" value="Unassembled WGS sequence"/>
</dbReference>
<accession>A0A0H1BNN2</accession>
<dbReference type="STRING" id="2060906.A0A0H1BNN2"/>
<organism evidence="2 3">
    <name type="scientific">Blastomyces silverae</name>
    <dbReference type="NCBI Taxonomy" id="2060906"/>
    <lineage>
        <taxon>Eukaryota</taxon>
        <taxon>Fungi</taxon>
        <taxon>Dikarya</taxon>
        <taxon>Ascomycota</taxon>
        <taxon>Pezizomycotina</taxon>
        <taxon>Eurotiomycetes</taxon>
        <taxon>Eurotiomycetidae</taxon>
        <taxon>Onygenales</taxon>
        <taxon>Ajellomycetaceae</taxon>
        <taxon>Blastomyces</taxon>
    </lineage>
</organism>
<dbReference type="OrthoDB" id="73875at2759"/>
<name>A0A0H1BNN2_9EURO</name>
<comment type="caution">
    <text evidence="2">The sequence shown here is derived from an EMBL/GenBank/DDBJ whole genome shotgun (WGS) entry which is preliminary data.</text>
</comment>
<evidence type="ECO:0000313" key="2">
    <source>
        <dbReference type="EMBL" id="KLJ12622.1"/>
    </source>
</evidence>
<sequence>MLKECLCAPLDHQFTPHTALPGREQTVGIDCAIVAFANSSLLIESPPGKDTLIAPISEIRGRFANVAQHLLLSGSIVLSALNTAAPTVNPTTENTMERTPAACSNEHEQTE</sequence>